<dbReference type="Gene3D" id="3.40.50.410">
    <property type="entry name" value="von Willebrand factor, type A domain"/>
    <property type="match status" value="1"/>
</dbReference>
<dbReference type="AlphaFoldDB" id="A0A1F7RUK8"/>
<dbReference type="Proteomes" id="UP000178435">
    <property type="component" value="Unassembled WGS sequence"/>
</dbReference>
<dbReference type="Pfam" id="PF13519">
    <property type="entry name" value="VWA_2"/>
    <property type="match status" value="1"/>
</dbReference>
<feature type="domain" description="VWFA" evidence="1">
    <location>
        <begin position="343"/>
        <end position="446"/>
    </location>
</feature>
<organism evidence="2 3">
    <name type="scientific">Candidatus Schekmanbacteria bacterium RBG_16_38_11</name>
    <dbReference type="NCBI Taxonomy" id="1817880"/>
    <lineage>
        <taxon>Bacteria</taxon>
        <taxon>Candidatus Schekmaniibacteriota</taxon>
    </lineage>
</organism>
<accession>A0A1F7RUK8</accession>
<gene>
    <name evidence="2" type="ORF">A2149_01020</name>
</gene>
<comment type="caution">
    <text evidence="2">The sequence shown here is derived from an EMBL/GenBank/DDBJ whole genome shotgun (WGS) entry which is preliminary data.</text>
</comment>
<evidence type="ECO:0000313" key="2">
    <source>
        <dbReference type="EMBL" id="OGL45203.1"/>
    </source>
</evidence>
<reference evidence="2 3" key="1">
    <citation type="journal article" date="2016" name="Nat. Commun.">
        <title>Thousands of microbial genomes shed light on interconnected biogeochemical processes in an aquifer system.</title>
        <authorList>
            <person name="Anantharaman K."/>
            <person name="Brown C.T."/>
            <person name="Hug L.A."/>
            <person name="Sharon I."/>
            <person name="Castelle C.J."/>
            <person name="Probst A.J."/>
            <person name="Thomas B.C."/>
            <person name="Singh A."/>
            <person name="Wilkins M.J."/>
            <person name="Karaoz U."/>
            <person name="Brodie E.L."/>
            <person name="Williams K.H."/>
            <person name="Hubbard S.S."/>
            <person name="Banfield J.F."/>
        </authorList>
    </citation>
    <scope>NUCLEOTIDE SEQUENCE [LARGE SCALE GENOMIC DNA]</scope>
</reference>
<evidence type="ECO:0000313" key="3">
    <source>
        <dbReference type="Proteomes" id="UP000178435"/>
    </source>
</evidence>
<sequence length="540" mass="63406">MKRYQYSEWDGTQDKINLDEEKLFDQFTDYLLQDGDLNVALQWMMLQYLASNPDINLMSMDEYLNYLRSLKEEYFKTFNLDYSFDDIKKELKKILNKELQAIEMKFKDNQQELAERRFLLENIPKKLSKTIEALRYYDFQDKKAKQDFEKLLRDLEKLRQLEDFFEKYNRDFHGETPLPFKESVGMMEEFKRLENLEKDLQEGNFITINLEDLKYFLDNDIYKVFEYLQGIIEKFKNAGYIEVSGNRFSLTPKGIRRIGQNAIQSIYSSMKKDYFGTHETRLGGFGNVKLDHSKKYQYGDPLNINLSQTLMNSLKREYKTAPLALSSEDFEIYDVDYSSQSTTVMLIDMSFSMAWGNRFAGAKKVAVAFDHLIRTKFPKDNFYIVGFSSRARIISAEELPQLKLVDGSRDMENAFTNLQDGLRLAGRLISRHRSKNQQIITITDGQPTAYFYSGKLQFEWPMGYGGISPRACKETLKEVFRCTRQGITINTFMLDSTPALRSFVDQITKINKGRAFFTHPLDLGKYILVDYVEKKRKKVS</sequence>
<dbReference type="SUPFAM" id="SSF53300">
    <property type="entry name" value="vWA-like"/>
    <property type="match status" value="1"/>
</dbReference>
<dbReference type="InterPro" id="IPR002035">
    <property type="entry name" value="VWF_A"/>
</dbReference>
<dbReference type="EMBL" id="MGDF01000104">
    <property type="protein sequence ID" value="OGL45203.1"/>
    <property type="molecule type" value="Genomic_DNA"/>
</dbReference>
<dbReference type="CDD" id="cd00198">
    <property type="entry name" value="vWFA"/>
    <property type="match status" value="1"/>
</dbReference>
<proteinExistence type="predicted"/>
<dbReference type="InterPro" id="IPR036465">
    <property type="entry name" value="vWFA_dom_sf"/>
</dbReference>
<name>A0A1F7RUK8_9BACT</name>
<protein>
    <recommendedName>
        <fullName evidence="1">VWFA domain-containing protein</fullName>
    </recommendedName>
</protein>
<evidence type="ECO:0000259" key="1">
    <source>
        <dbReference type="Pfam" id="PF13519"/>
    </source>
</evidence>